<evidence type="ECO:0000313" key="1">
    <source>
        <dbReference type="EMBL" id="KKK50918.1"/>
    </source>
</evidence>
<dbReference type="EMBL" id="LAZR01067776">
    <property type="protein sequence ID" value="KKK50918.1"/>
    <property type="molecule type" value="Genomic_DNA"/>
</dbReference>
<sequence length="108" mass="12769">MGTTQQAYQRIQVPFLEEFRERMLDGRKTATTRTKRFGKVGDVFDAFGELFWISDVQAVKLFDVADLEFSAEGFEDPDAFLEVWDRLHPRVKHNLDRVVYLHRFEVLE</sequence>
<name>A0A0F8W2V8_9ZZZZ</name>
<dbReference type="InterPro" id="IPR015947">
    <property type="entry name" value="PUA-like_sf"/>
</dbReference>
<protein>
    <recommendedName>
        <fullName evidence="2">ASCH domain-containing protein</fullName>
    </recommendedName>
</protein>
<accession>A0A0F8W2V8</accession>
<proteinExistence type="predicted"/>
<organism evidence="1">
    <name type="scientific">marine sediment metagenome</name>
    <dbReference type="NCBI Taxonomy" id="412755"/>
    <lineage>
        <taxon>unclassified sequences</taxon>
        <taxon>metagenomes</taxon>
        <taxon>ecological metagenomes</taxon>
    </lineage>
</organism>
<dbReference type="SUPFAM" id="SSF88697">
    <property type="entry name" value="PUA domain-like"/>
    <property type="match status" value="1"/>
</dbReference>
<dbReference type="AlphaFoldDB" id="A0A0F8W2V8"/>
<reference evidence="1" key="1">
    <citation type="journal article" date="2015" name="Nature">
        <title>Complex archaea that bridge the gap between prokaryotes and eukaryotes.</title>
        <authorList>
            <person name="Spang A."/>
            <person name="Saw J.H."/>
            <person name="Jorgensen S.L."/>
            <person name="Zaremba-Niedzwiedzka K."/>
            <person name="Martijn J."/>
            <person name="Lind A.E."/>
            <person name="van Eijk R."/>
            <person name="Schleper C."/>
            <person name="Guy L."/>
            <person name="Ettema T.J."/>
        </authorList>
    </citation>
    <scope>NUCLEOTIDE SEQUENCE</scope>
</reference>
<comment type="caution">
    <text evidence="1">The sequence shown here is derived from an EMBL/GenBank/DDBJ whole genome shotgun (WGS) entry which is preliminary data.</text>
</comment>
<evidence type="ECO:0008006" key="2">
    <source>
        <dbReference type="Google" id="ProtNLM"/>
    </source>
</evidence>
<gene>
    <name evidence="1" type="ORF">LCGC14_3120210</name>
</gene>